<evidence type="ECO:0000313" key="5">
    <source>
        <dbReference type="EMBL" id="KAK9267000.1"/>
    </source>
</evidence>
<dbReference type="EMBL" id="JBBPBK010000033">
    <property type="protein sequence ID" value="KAK9267000.1"/>
    <property type="molecule type" value="Genomic_DNA"/>
</dbReference>
<gene>
    <name evidence="5" type="ORF">L1049_021394</name>
</gene>
<dbReference type="EC" id="2.8.2.-" evidence="3"/>
<dbReference type="PANTHER" id="PTHR11783">
    <property type="entry name" value="SULFOTRANSFERASE SULT"/>
    <property type="match status" value="1"/>
</dbReference>
<dbReference type="Pfam" id="PF00685">
    <property type="entry name" value="Sulfotransfer_1"/>
    <property type="match status" value="1"/>
</dbReference>
<dbReference type="SUPFAM" id="SSF52540">
    <property type="entry name" value="P-loop containing nucleoside triphosphate hydrolases"/>
    <property type="match status" value="1"/>
</dbReference>
<proteinExistence type="inferred from homology"/>
<evidence type="ECO:0000313" key="6">
    <source>
        <dbReference type="Proteomes" id="UP001415857"/>
    </source>
</evidence>
<evidence type="ECO:0000256" key="2">
    <source>
        <dbReference type="ARBA" id="ARBA00022679"/>
    </source>
</evidence>
<comment type="caution">
    <text evidence="5">The sequence shown here is derived from an EMBL/GenBank/DDBJ whole genome shotgun (WGS) entry which is preliminary data.</text>
</comment>
<evidence type="ECO:0000256" key="3">
    <source>
        <dbReference type="RuleBase" id="RU361155"/>
    </source>
</evidence>
<dbReference type="Gene3D" id="3.40.50.300">
    <property type="entry name" value="P-loop containing nucleotide triphosphate hydrolases"/>
    <property type="match status" value="1"/>
</dbReference>
<dbReference type="InterPro" id="IPR000863">
    <property type="entry name" value="Sulfotransferase_dom"/>
</dbReference>
<comment type="similarity">
    <text evidence="1 3">Belongs to the sulfotransferase 1 family.</text>
</comment>
<sequence length="344" mass="39619">MEKTEISFPKSCSSHGEEEKKDVFQELLLTLPKERNWDGTFLYLYQNFWCPSIAMKAVVSFQQHFEARDTDIILASTPKSGTTWLKALAFTIVNRTSYPLKDSPLLTTAPHELVPFTEFDLYFKSQCPNLEDYPTPRIFATHTPYASLPCSIKDSECRIVYVCRNPFDQLISHWHFTLKLRRENVEPLPLEEGFEMYCKGIHSFGPFWDHVLGFWKASLERPDKVLFLKYEDMKENIVSHAKRLAEFIGFPFSSEEEKQGVIEEISRLCSFESLKDLEVNKNGSRPSGAPNNAFFRKAEVGDWGNHLTPSMAKRMEKLIEEKLGGSGLSFKVSSQVQKDDRPCM</sequence>
<keyword evidence="6" id="KW-1185">Reference proteome</keyword>
<keyword evidence="2 3" id="KW-0808">Transferase</keyword>
<dbReference type="GO" id="GO:0008146">
    <property type="term" value="F:sulfotransferase activity"/>
    <property type="evidence" value="ECO:0007669"/>
    <property type="project" value="InterPro"/>
</dbReference>
<accession>A0AAP0R3C9</accession>
<reference evidence="5 6" key="1">
    <citation type="journal article" date="2024" name="Plant J.">
        <title>Genome sequences and population genomics reveal climatic adaptation and genomic divergence between two closely related sweetgum species.</title>
        <authorList>
            <person name="Xu W.Q."/>
            <person name="Ren C.Q."/>
            <person name="Zhang X.Y."/>
            <person name="Comes H.P."/>
            <person name="Liu X.H."/>
            <person name="Li Y.G."/>
            <person name="Kettle C.J."/>
            <person name="Jalonen R."/>
            <person name="Gaisberger H."/>
            <person name="Ma Y.Z."/>
            <person name="Qiu Y.X."/>
        </authorList>
    </citation>
    <scope>NUCLEOTIDE SEQUENCE [LARGE SCALE GENOMIC DNA]</scope>
    <source>
        <strain evidence="5">Hangzhou</strain>
    </source>
</reference>
<dbReference type="InterPro" id="IPR027417">
    <property type="entry name" value="P-loop_NTPase"/>
</dbReference>
<evidence type="ECO:0000256" key="1">
    <source>
        <dbReference type="ARBA" id="ARBA00005771"/>
    </source>
</evidence>
<evidence type="ECO:0000259" key="4">
    <source>
        <dbReference type="Pfam" id="PF00685"/>
    </source>
</evidence>
<feature type="domain" description="Sulfotransferase" evidence="4">
    <location>
        <begin position="69"/>
        <end position="327"/>
    </location>
</feature>
<dbReference type="AlphaFoldDB" id="A0AAP0R3C9"/>
<name>A0AAP0R3C9_LIQFO</name>
<dbReference type="Proteomes" id="UP001415857">
    <property type="component" value="Unassembled WGS sequence"/>
</dbReference>
<organism evidence="5 6">
    <name type="scientific">Liquidambar formosana</name>
    <name type="common">Formosan gum</name>
    <dbReference type="NCBI Taxonomy" id="63359"/>
    <lineage>
        <taxon>Eukaryota</taxon>
        <taxon>Viridiplantae</taxon>
        <taxon>Streptophyta</taxon>
        <taxon>Embryophyta</taxon>
        <taxon>Tracheophyta</taxon>
        <taxon>Spermatophyta</taxon>
        <taxon>Magnoliopsida</taxon>
        <taxon>eudicotyledons</taxon>
        <taxon>Gunneridae</taxon>
        <taxon>Pentapetalae</taxon>
        <taxon>Saxifragales</taxon>
        <taxon>Altingiaceae</taxon>
        <taxon>Liquidambar</taxon>
    </lineage>
</organism>
<protein>
    <recommendedName>
        <fullName evidence="3">Sulfotransferase</fullName>
        <ecNumber evidence="3">2.8.2.-</ecNumber>
    </recommendedName>
</protein>